<name>A0A087T9Z8_STEMI</name>
<dbReference type="Proteomes" id="UP000054359">
    <property type="component" value="Unassembled WGS sequence"/>
</dbReference>
<feature type="compositionally biased region" description="Polar residues" evidence="1">
    <location>
        <begin position="75"/>
        <end position="92"/>
    </location>
</feature>
<reference evidence="2 3" key="1">
    <citation type="submission" date="2013-11" db="EMBL/GenBank/DDBJ databases">
        <title>Genome sequencing of Stegodyphus mimosarum.</title>
        <authorList>
            <person name="Bechsgaard J."/>
        </authorList>
    </citation>
    <scope>NUCLEOTIDE SEQUENCE [LARGE SCALE GENOMIC DNA]</scope>
</reference>
<keyword evidence="3" id="KW-1185">Reference proteome</keyword>
<evidence type="ECO:0000313" key="2">
    <source>
        <dbReference type="EMBL" id="KFM61937.1"/>
    </source>
</evidence>
<evidence type="ECO:0000313" key="3">
    <source>
        <dbReference type="Proteomes" id="UP000054359"/>
    </source>
</evidence>
<evidence type="ECO:0000256" key="1">
    <source>
        <dbReference type="SAM" id="MobiDB-lite"/>
    </source>
</evidence>
<proteinExistence type="predicted"/>
<feature type="non-terminal residue" evidence="2">
    <location>
        <position position="92"/>
    </location>
</feature>
<feature type="region of interest" description="Disordered" evidence="1">
    <location>
        <begin position="59"/>
        <end position="92"/>
    </location>
</feature>
<organism evidence="2 3">
    <name type="scientific">Stegodyphus mimosarum</name>
    <name type="common">African social velvet spider</name>
    <dbReference type="NCBI Taxonomy" id="407821"/>
    <lineage>
        <taxon>Eukaryota</taxon>
        <taxon>Metazoa</taxon>
        <taxon>Ecdysozoa</taxon>
        <taxon>Arthropoda</taxon>
        <taxon>Chelicerata</taxon>
        <taxon>Arachnida</taxon>
        <taxon>Araneae</taxon>
        <taxon>Araneomorphae</taxon>
        <taxon>Entelegynae</taxon>
        <taxon>Eresoidea</taxon>
        <taxon>Eresidae</taxon>
        <taxon>Stegodyphus</taxon>
    </lineage>
</organism>
<gene>
    <name evidence="2" type="ORF">X975_11116</name>
</gene>
<dbReference type="OrthoDB" id="5973910at2759"/>
<dbReference type="EMBL" id="KK114222">
    <property type="protein sequence ID" value="KFM61937.1"/>
    <property type="molecule type" value="Genomic_DNA"/>
</dbReference>
<protein>
    <submittedName>
        <fullName evidence="2">Uncharacterized protein</fullName>
    </submittedName>
</protein>
<dbReference type="AlphaFoldDB" id="A0A087T9Z8"/>
<accession>A0A087T9Z8</accession>
<sequence>MVMLVRRIKGRDPCMYRGAGTEVIPVQPDLTQTALGNGVQLNGGYGEKLVTPLLSHHHAYQLPPSPAQSRAPLLEQQQQQRSLTPSSTGKPP</sequence>